<proteinExistence type="predicted"/>
<evidence type="ECO:0000313" key="2">
    <source>
        <dbReference type="Proteomes" id="UP000805193"/>
    </source>
</evidence>
<dbReference type="EMBL" id="JABSTQ010008532">
    <property type="protein sequence ID" value="KAG0434403.1"/>
    <property type="molecule type" value="Genomic_DNA"/>
</dbReference>
<reference evidence="1 2" key="1">
    <citation type="journal article" date="2020" name="Cell">
        <title>Large-Scale Comparative Analyses of Tick Genomes Elucidate Their Genetic Diversity and Vector Capacities.</title>
        <authorList>
            <consortium name="Tick Genome and Microbiome Consortium (TIGMIC)"/>
            <person name="Jia N."/>
            <person name="Wang J."/>
            <person name="Shi W."/>
            <person name="Du L."/>
            <person name="Sun Y."/>
            <person name="Zhan W."/>
            <person name="Jiang J.F."/>
            <person name="Wang Q."/>
            <person name="Zhang B."/>
            <person name="Ji P."/>
            <person name="Bell-Sakyi L."/>
            <person name="Cui X.M."/>
            <person name="Yuan T.T."/>
            <person name="Jiang B.G."/>
            <person name="Yang W.F."/>
            <person name="Lam T.T."/>
            <person name="Chang Q.C."/>
            <person name="Ding S.J."/>
            <person name="Wang X.J."/>
            <person name="Zhu J.G."/>
            <person name="Ruan X.D."/>
            <person name="Zhao L."/>
            <person name="Wei J.T."/>
            <person name="Ye R.Z."/>
            <person name="Que T.C."/>
            <person name="Du C.H."/>
            <person name="Zhou Y.H."/>
            <person name="Cheng J.X."/>
            <person name="Dai P.F."/>
            <person name="Guo W.B."/>
            <person name="Han X.H."/>
            <person name="Huang E.J."/>
            <person name="Li L.F."/>
            <person name="Wei W."/>
            <person name="Gao Y.C."/>
            <person name="Liu J.Z."/>
            <person name="Shao H.Z."/>
            <person name="Wang X."/>
            <person name="Wang C.C."/>
            <person name="Yang T.C."/>
            <person name="Huo Q.B."/>
            <person name="Li W."/>
            <person name="Chen H.Y."/>
            <person name="Chen S.E."/>
            <person name="Zhou L.G."/>
            <person name="Ni X.B."/>
            <person name="Tian J.H."/>
            <person name="Sheng Y."/>
            <person name="Liu T."/>
            <person name="Pan Y.S."/>
            <person name="Xia L.Y."/>
            <person name="Li J."/>
            <person name="Zhao F."/>
            <person name="Cao W.C."/>
        </authorList>
    </citation>
    <scope>NUCLEOTIDE SEQUENCE [LARGE SCALE GENOMIC DNA]</scope>
    <source>
        <strain evidence="1">Iper-2018</strain>
    </source>
</reference>
<gene>
    <name evidence="1" type="ORF">HPB47_019133</name>
</gene>
<protein>
    <submittedName>
        <fullName evidence="1">Uncharacterized protein</fullName>
    </submittedName>
</protein>
<comment type="caution">
    <text evidence="1">The sequence shown here is derived from an EMBL/GenBank/DDBJ whole genome shotgun (WGS) entry which is preliminary data.</text>
</comment>
<evidence type="ECO:0000313" key="1">
    <source>
        <dbReference type="EMBL" id="KAG0434403.1"/>
    </source>
</evidence>
<sequence length="491" mass="55678">MLGGIPSRWRQIVAYHFTGASCNAKEVKDVCFDIIKEAEKIGIKVDVMISDMGGNNQALWKVCGIVCGKHSRLRNSYNHPCGGGRQLFFMADTPHILKNLRNHFTKGHTILIPDEYVQKYNLPTREVSISAIKELHEIDTENKLKLAPRLNERCLDPSHYDKMKLGLACRLLGHSVAAAIKYLVEQGDMEKEALTTAWFIEKLHTTFDDRVPGFSTNNSVSVFRWFKLMTSRTTQFAMNGQGEEVHDDDIEFLQEMISLFQHLAINSTRKTWKPVQSGLVLTTTTALKMQDLFLQDKHFKYLFLSRFTQDALENLFSTIRAKNPVPRARDFKMALRLIAMSQFFRPSRSGSYDVDDSAYLAQFVASQPAEAPSEEEDEMPNWDQYKTISDDEQQSLFIWLAAVTGSAASQNARLCQLKCYVRDGSNQELVMPSPDVFGLLLVAEGEFRKHEDLIIASKKTLDDVHQSTAALTKQLPLPKCHSLAQKLVEAF</sequence>
<name>A0AC60QML7_IXOPE</name>
<feature type="non-terminal residue" evidence="1">
    <location>
        <position position="491"/>
    </location>
</feature>
<keyword evidence="2" id="KW-1185">Reference proteome</keyword>
<organism evidence="1 2">
    <name type="scientific">Ixodes persulcatus</name>
    <name type="common">Taiga tick</name>
    <dbReference type="NCBI Taxonomy" id="34615"/>
    <lineage>
        <taxon>Eukaryota</taxon>
        <taxon>Metazoa</taxon>
        <taxon>Ecdysozoa</taxon>
        <taxon>Arthropoda</taxon>
        <taxon>Chelicerata</taxon>
        <taxon>Arachnida</taxon>
        <taxon>Acari</taxon>
        <taxon>Parasitiformes</taxon>
        <taxon>Ixodida</taxon>
        <taxon>Ixodoidea</taxon>
        <taxon>Ixodidae</taxon>
        <taxon>Ixodinae</taxon>
        <taxon>Ixodes</taxon>
    </lineage>
</organism>
<dbReference type="Proteomes" id="UP000805193">
    <property type="component" value="Unassembled WGS sequence"/>
</dbReference>
<accession>A0AC60QML7</accession>